<evidence type="ECO:0000313" key="2">
    <source>
        <dbReference type="EMBL" id="KZS41073.1"/>
    </source>
</evidence>
<feature type="transmembrane region" description="Helical" evidence="1">
    <location>
        <begin position="37"/>
        <end position="61"/>
    </location>
</feature>
<proteinExistence type="predicted"/>
<organism evidence="2 3">
    <name type="scientific">Aquimarina aggregata</name>
    <dbReference type="NCBI Taxonomy" id="1642818"/>
    <lineage>
        <taxon>Bacteria</taxon>
        <taxon>Pseudomonadati</taxon>
        <taxon>Bacteroidota</taxon>
        <taxon>Flavobacteriia</taxon>
        <taxon>Flavobacteriales</taxon>
        <taxon>Flavobacteriaceae</taxon>
        <taxon>Aquimarina</taxon>
    </lineage>
</organism>
<dbReference type="AlphaFoldDB" id="A0A163B5L2"/>
<dbReference type="EMBL" id="LQRT01000007">
    <property type="protein sequence ID" value="KZS41073.1"/>
    <property type="molecule type" value="Genomic_DNA"/>
</dbReference>
<dbReference type="STRING" id="1642818.AWE51_23240"/>
<keyword evidence="1" id="KW-1133">Transmembrane helix</keyword>
<evidence type="ECO:0000256" key="1">
    <source>
        <dbReference type="SAM" id="Phobius"/>
    </source>
</evidence>
<feature type="transmembrane region" description="Helical" evidence="1">
    <location>
        <begin position="97"/>
        <end position="113"/>
    </location>
</feature>
<protein>
    <submittedName>
        <fullName evidence="2">Uncharacterized protein</fullName>
    </submittedName>
</protein>
<comment type="caution">
    <text evidence="2">The sequence shown here is derived from an EMBL/GenBank/DDBJ whole genome shotgun (WGS) entry which is preliminary data.</text>
</comment>
<keyword evidence="1" id="KW-0472">Membrane</keyword>
<dbReference type="Proteomes" id="UP000076715">
    <property type="component" value="Unassembled WGS sequence"/>
</dbReference>
<feature type="transmembrane region" description="Helical" evidence="1">
    <location>
        <begin position="73"/>
        <end position="91"/>
    </location>
</feature>
<name>A0A163B5L2_9FLAO</name>
<keyword evidence="3" id="KW-1185">Reference proteome</keyword>
<evidence type="ECO:0000313" key="3">
    <source>
        <dbReference type="Proteomes" id="UP000076715"/>
    </source>
</evidence>
<gene>
    <name evidence="2" type="ORF">AWE51_23240</name>
</gene>
<accession>A0A163B5L2</accession>
<sequence length="114" mass="12813">MLHSILGELLIFRTKKKTNKLVPTLVTNGLKERHLRIIWATWHLTSFFGWCIGTLLIKIALDQNLVSKELLKFIIASISISMLCSSILVFIATKGKHPGWIILLGISILTFLGT</sequence>
<keyword evidence="1" id="KW-0812">Transmembrane</keyword>
<reference evidence="2 3" key="1">
    <citation type="submission" date="2016-01" db="EMBL/GenBank/DDBJ databases">
        <title>The draft genome sequence of Aquimarina sp. RZW4-3-2.</title>
        <authorList>
            <person name="Wang Y."/>
        </authorList>
    </citation>
    <scope>NUCLEOTIDE SEQUENCE [LARGE SCALE GENOMIC DNA]</scope>
    <source>
        <strain evidence="2 3">RZW4-3-2</strain>
    </source>
</reference>